<accession>A0A146APJ9</accession>
<evidence type="ECO:0000256" key="5">
    <source>
        <dbReference type="PIRSR" id="PIRSR604254-1"/>
    </source>
</evidence>
<reference evidence="6 7" key="1">
    <citation type="submission" date="2016-03" db="EMBL/GenBank/DDBJ databases">
        <authorList>
            <consortium name="Pathogen Informatics"/>
        </authorList>
    </citation>
    <scope>NUCLEOTIDE SEQUENCE [LARGE SCALE GENOMIC DNA]</scope>
    <source>
        <strain evidence="6 7">NCTC13364</strain>
    </source>
</reference>
<name>A0A146APJ9_9BORD</name>
<dbReference type="RefSeq" id="WP_066406368.1">
    <property type="nucleotide sequence ID" value="NZ_FKBS01000002.1"/>
</dbReference>
<organism evidence="6 7">
    <name type="scientific">Bordetella ansorpii</name>
    <dbReference type="NCBI Taxonomy" id="288768"/>
    <lineage>
        <taxon>Bacteria</taxon>
        <taxon>Pseudomonadati</taxon>
        <taxon>Pseudomonadota</taxon>
        <taxon>Betaproteobacteria</taxon>
        <taxon>Burkholderiales</taxon>
        <taxon>Alcaligenaceae</taxon>
        <taxon>Bordetella</taxon>
    </lineage>
</organism>
<protein>
    <submittedName>
        <fullName evidence="6">Hemolysin III</fullName>
    </submittedName>
</protein>
<dbReference type="OrthoDB" id="9813689at2"/>
<keyword evidence="5" id="KW-0862">Zinc</keyword>
<dbReference type="Pfam" id="PF03006">
    <property type="entry name" value="HlyIII"/>
    <property type="match status" value="1"/>
</dbReference>
<proteinExistence type="predicted"/>
<evidence type="ECO:0000313" key="6">
    <source>
        <dbReference type="EMBL" id="CZZ91173.1"/>
    </source>
</evidence>
<dbReference type="PANTHER" id="PTHR20855">
    <property type="entry name" value="ADIPOR/PROGESTIN RECEPTOR-RELATED"/>
    <property type="match status" value="1"/>
</dbReference>
<evidence type="ECO:0000256" key="2">
    <source>
        <dbReference type="ARBA" id="ARBA00022692"/>
    </source>
</evidence>
<evidence type="ECO:0000313" key="7">
    <source>
        <dbReference type="Proteomes" id="UP000077037"/>
    </source>
</evidence>
<feature type="binding site" evidence="5">
    <location>
        <position position="187"/>
    </location>
    <ligand>
        <name>Zn(2+)</name>
        <dbReference type="ChEBI" id="CHEBI:29105"/>
    </ligand>
</feature>
<feature type="binding site" evidence="5">
    <location>
        <position position="61"/>
    </location>
    <ligand>
        <name>Zn(2+)</name>
        <dbReference type="ChEBI" id="CHEBI:29105"/>
    </ligand>
</feature>
<keyword evidence="2" id="KW-0812">Transmembrane</keyword>
<evidence type="ECO:0000256" key="1">
    <source>
        <dbReference type="ARBA" id="ARBA00004141"/>
    </source>
</evidence>
<feature type="binding site" evidence="5">
    <location>
        <position position="183"/>
    </location>
    <ligand>
        <name>Zn(2+)</name>
        <dbReference type="ChEBI" id="CHEBI:29105"/>
    </ligand>
</feature>
<comment type="subcellular location">
    <subcellularLocation>
        <location evidence="1">Membrane</location>
        <topology evidence="1">Multi-pass membrane protein</topology>
    </subcellularLocation>
</comment>
<dbReference type="InterPro" id="IPR004254">
    <property type="entry name" value="AdipoR/HlyIII-related"/>
</dbReference>
<dbReference type="GO" id="GO:0016020">
    <property type="term" value="C:membrane"/>
    <property type="evidence" value="ECO:0007669"/>
    <property type="project" value="UniProtKB-SubCell"/>
</dbReference>
<sequence>MYYGERFNSWSHLVGLVLAVASAATLMPYVIVASNDAWHIVSCAVFATAAVATYAASTLYHCCRGARKLFWERMDHCAIYILIAGTYTPLGLIPLEDDWGWLLAGGAWLLAITGIVREIVFRKRAAAPAVGLYVAMGWLGVLMALPIAQHVPSEGLIWLLAGALLYSAGLVFYRNSSGWAHAHGVWHLFTIAGTACHSVMVWTFLT</sequence>
<dbReference type="PANTHER" id="PTHR20855:SF3">
    <property type="entry name" value="LD03007P"/>
    <property type="match status" value="1"/>
</dbReference>
<dbReference type="AlphaFoldDB" id="A0A146APJ9"/>
<evidence type="ECO:0000256" key="4">
    <source>
        <dbReference type="ARBA" id="ARBA00023136"/>
    </source>
</evidence>
<keyword evidence="5" id="KW-0479">Metal-binding</keyword>
<dbReference type="GO" id="GO:0046872">
    <property type="term" value="F:metal ion binding"/>
    <property type="evidence" value="ECO:0007669"/>
    <property type="project" value="UniProtKB-KW"/>
</dbReference>
<dbReference type="EMBL" id="FKBS01000002">
    <property type="protein sequence ID" value="CZZ91173.1"/>
    <property type="molecule type" value="Genomic_DNA"/>
</dbReference>
<gene>
    <name evidence="6" type="primary">yqfA</name>
    <name evidence="6" type="ORF">SAMEA1982600_00111</name>
</gene>
<evidence type="ECO:0000256" key="3">
    <source>
        <dbReference type="ARBA" id="ARBA00022989"/>
    </source>
</evidence>
<keyword evidence="3" id="KW-1133">Transmembrane helix</keyword>
<keyword evidence="4" id="KW-0472">Membrane</keyword>
<dbReference type="Proteomes" id="UP000077037">
    <property type="component" value="Unassembled WGS sequence"/>
</dbReference>